<evidence type="ECO:0000313" key="5">
    <source>
        <dbReference type="EMBL" id="SBW23154.1"/>
    </source>
</evidence>
<accession>A0A1C3P031</accession>
<keyword evidence="3" id="KW-0804">Transcription</keyword>
<keyword evidence="1" id="KW-0805">Transcription regulation</keyword>
<dbReference type="AlphaFoldDB" id="A0A1C3P031"/>
<dbReference type="Pfam" id="PF01638">
    <property type="entry name" value="HxlR"/>
    <property type="match status" value="1"/>
</dbReference>
<dbReference type="InterPro" id="IPR036390">
    <property type="entry name" value="WH_DNA-bd_sf"/>
</dbReference>
<dbReference type="PROSITE" id="PS51118">
    <property type="entry name" value="HTH_HXLR"/>
    <property type="match status" value="1"/>
</dbReference>
<reference evidence="6" key="1">
    <citation type="submission" date="2016-02" db="EMBL/GenBank/DDBJ databases">
        <authorList>
            <person name="Wibberg D."/>
        </authorList>
    </citation>
    <scope>NUCLEOTIDE SEQUENCE [LARGE SCALE GENOMIC DNA]</scope>
</reference>
<dbReference type="EMBL" id="FLUV01001536">
    <property type="protein sequence ID" value="SBW23154.1"/>
    <property type="molecule type" value="Genomic_DNA"/>
</dbReference>
<dbReference type="Proteomes" id="UP000199013">
    <property type="component" value="Unassembled WGS sequence"/>
</dbReference>
<feature type="domain" description="HTH hxlR-type" evidence="4">
    <location>
        <begin position="11"/>
        <end position="108"/>
    </location>
</feature>
<evidence type="ECO:0000256" key="2">
    <source>
        <dbReference type="ARBA" id="ARBA00023125"/>
    </source>
</evidence>
<protein>
    <submittedName>
        <fullName evidence="5">HxlR family transcriptional regulator</fullName>
    </submittedName>
</protein>
<dbReference type="PANTHER" id="PTHR33204:SF18">
    <property type="entry name" value="TRANSCRIPTIONAL REGULATORY PROTEIN"/>
    <property type="match status" value="1"/>
</dbReference>
<keyword evidence="6" id="KW-1185">Reference proteome</keyword>
<evidence type="ECO:0000259" key="4">
    <source>
        <dbReference type="PROSITE" id="PS51118"/>
    </source>
</evidence>
<evidence type="ECO:0000256" key="1">
    <source>
        <dbReference type="ARBA" id="ARBA00023015"/>
    </source>
</evidence>
<evidence type="ECO:0000256" key="3">
    <source>
        <dbReference type="ARBA" id="ARBA00023163"/>
    </source>
</evidence>
<gene>
    <name evidence="5" type="ORF">FDG2_3654</name>
</gene>
<dbReference type="GO" id="GO:0003677">
    <property type="term" value="F:DNA binding"/>
    <property type="evidence" value="ECO:0007669"/>
    <property type="project" value="UniProtKB-KW"/>
</dbReference>
<dbReference type="PANTHER" id="PTHR33204">
    <property type="entry name" value="TRANSCRIPTIONAL REGULATOR, MARR FAMILY"/>
    <property type="match status" value="1"/>
</dbReference>
<proteinExistence type="predicted"/>
<evidence type="ECO:0000313" key="6">
    <source>
        <dbReference type="Proteomes" id="UP000199013"/>
    </source>
</evidence>
<dbReference type="SUPFAM" id="SSF46785">
    <property type="entry name" value="Winged helix' DNA-binding domain"/>
    <property type="match status" value="1"/>
</dbReference>
<organism evidence="5 6">
    <name type="scientific">Candidatus Protofrankia californiensis</name>
    <dbReference type="NCBI Taxonomy" id="1839754"/>
    <lineage>
        <taxon>Bacteria</taxon>
        <taxon>Bacillati</taxon>
        <taxon>Actinomycetota</taxon>
        <taxon>Actinomycetes</taxon>
        <taxon>Frankiales</taxon>
        <taxon>Frankiaceae</taxon>
        <taxon>Protofrankia</taxon>
    </lineage>
</organism>
<dbReference type="Gene3D" id="1.10.10.10">
    <property type="entry name" value="Winged helix-like DNA-binding domain superfamily/Winged helix DNA-binding domain"/>
    <property type="match status" value="1"/>
</dbReference>
<dbReference type="InterPro" id="IPR002577">
    <property type="entry name" value="HTH_HxlR"/>
</dbReference>
<dbReference type="InterPro" id="IPR036388">
    <property type="entry name" value="WH-like_DNA-bd_sf"/>
</dbReference>
<keyword evidence="2" id="KW-0238">DNA-binding</keyword>
<sequence>MRRVSFEDVNCSIAQYLEVVGEWWTPLILRDAFFGVSRFDDFQQRLGIARNVLAQRLDHLLAHGVLDRVPYQEHPVRYDYRLTDKGRDLWQVLTAMRQWGDRWATPPAGPPVELVHETCGHVAEAVPACSQCGATLRPGEVRIVAGPGAADGRTLPPTERL</sequence>
<name>A0A1C3P031_9ACTN</name>